<accession>F6G7F0</accession>
<evidence type="ECO:0000313" key="2">
    <source>
        <dbReference type="Proteomes" id="UP000007953"/>
    </source>
</evidence>
<dbReference type="PATRIC" id="fig|1031711.3.peg.3509"/>
<dbReference type="KEGG" id="rsn:RSPO_m00246"/>
<reference evidence="1 2" key="1">
    <citation type="journal article" date="2011" name="J. Bacteriol.">
        <title>Complete genome sequence of the plant pathogen Ralstonia solanacearum strain Po82.</title>
        <authorList>
            <person name="Xu J."/>
            <person name="Zheng H.J."/>
            <person name="Liu L."/>
            <person name="Pan Z.C."/>
            <person name="Prior P."/>
            <person name="Tang B."/>
            <person name="Xu J.S."/>
            <person name="Zhang H."/>
            <person name="Tian Q."/>
            <person name="Zhang L.Q."/>
            <person name="Feng J."/>
        </authorList>
    </citation>
    <scope>NUCLEOTIDE SEQUENCE [LARGE SCALE GENOMIC DNA]</scope>
    <source>
        <strain evidence="2">Po82</strain>
    </source>
</reference>
<dbReference type="AlphaFoldDB" id="F6G7F0"/>
<dbReference type="Proteomes" id="UP000007953">
    <property type="component" value="Plasmid megaplasmid"/>
</dbReference>
<keyword evidence="1" id="KW-0614">Plasmid</keyword>
<organism evidence="1 2">
    <name type="scientific">Ralstonia solanacearum (strain Po82)</name>
    <dbReference type="NCBI Taxonomy" id="1031711"/>
    <lineage>
        <taxon>Bacteria</taxon>
        <taxon>Pseudomonadati</taxon>
        <taxon>Pseudomonadota</taxon>
        <taxon>Betaproteobacteria</taxon>
        <taxon>Burkholderiales</taxon>
        <taxon>Burkholderiaceae</taxon>
        <taxon>Ralstonia</taxon>
        <taxon>Ralstonia solanacearum species complex</taxon>
    </lineage>
</organism>
<name>F6G7F0_RALS8</name>
<gene>
    <name evidence="1" type="ordered locus">RSPO_m00246</name>
</gene>
<proteinExistence type="predicted"/>
<dbReference type="HOGENOM" id="CLU_3172415_0_0_4"/>
<dbReference type="EMBL" id="CP002820">
    <property type="protein sequence ID" value="AEG70887.1"/>
    <property type="molecule type" value="Genomic_DNA"/>
</dbReference>
<geneLocation type="plasmid" evidence="2"/>
<sequence length="47" mass="5135">MGLDISVQHGGFSCWLRWNSVQGRGTRRVPGQAAGPADRLRVYCGDC</sequence>
<evidence type="ECO:0000313" key="1">
    <source>
        <dbReference type="EMBL" id="AEG70887.1"/>
    </source>
</evidence>
<protein>
    <submittedName>
        <fullName evidence="1">Uncharacterized protein</fullName>
    </submittedName>
</protein>